<dbReference type="InterPro" id="IPR050736">
    <property type="entry name" value="Sensor_HK_Regulatory"/>
</dbReference>
<dbReference type="PRINTS" id="PR00344">
    <property type="entry name" value="BCTRLSENSOR"/>
</dbReference>
<dbReference type="InterPro" id="IPR000014">
    <property type="entry name" value="PAS"/>
</dbReference>
<dbReference type="GO" id="GO:0000155">
    <property type="term" value="F:phosphorelay sensor kinase activity"/>
    <property type="evidence" value="ECO:0007669"/>
    <property type="project" value="InterPro"/>
</dbReference>
<keyword evidence="12" id="KW-1133">Transmembrane helix</keyword>
<name>A0A841ALA4_9MICO</name>
<dbReference type="SMART" id="SM00388">
    <property type="entry name" value="HisKA"/>
    <property type="match status" value="1"/>
</dbReference>
<keyword evidence="10" id="KW-0902">Two-component regulatory system</keyword>
<evidence type="ECO:0000256" key="11">
    <source>
        <dbReference type="ARBA" id="ARBA00023136"/>
    </source>
</evidence>
<comment type="caution">
    <text evidence="15">The sequence shown here is derived from an EMBL/GenBank/DDBJ whole genome shotgun (WGS) entry which is preliminary data.</text>
</comment>
<evidence type="ECO:0000256" key="3">
    <source>
        <dbReference type="ARBA" id="ARBA00012438"/>
    </source>
</evidence>
<feature type="transmembrane region" description="Helical" evidence="12">
    <location>
        <begin position="52"/>
        <end position="69"/>
    </location>
</feature>
<feature type="transmembrane region" description="Helical" evidence="12">
    <location>
        <begin position="26"/>
        <end position="45"/>
    </location>
</feature>
<dbReference type="PANTHER" id="PTHR43711:SF1">
    <property type="entry name" value="HISTIDINE KINASE 1"/>
    <property type="match status" value="1"/>
</dbReference>
<dbReference type="InterPro" id="IPR035965">
    <property type="entry name" value="PAS-like_dom_sf"/>
</dbReference>
<dbReference type="InterPro" id="IPR003661">
    <property type="entry name" value="HisK_dim/P_dom"/>
</dbReference>
<dbReference type="Proteomes" id="UP000536685">
    <property type="component" value="Unassembled WGS sequence"/>
</dbReference>
<dbReference type="InterPro" id="IPR005467">
    <property type="entry name" value="His_kinase_dom"/>
</dbReference>
<sequence length="558" mass="59925">MAVAFFAAVVLVLVSPNIDFTVWPAALLGMWGIIIATAISALFSYQPSLSRLAILVPVLDLLALSLFRAGTGGGASPFSSLIIIPVVWIAAEHGRRYIFIAALGTAVALSDLFGFGATATQNDLLRSVFAPVIFAMAAAIINELSRQGRVQVESIRRLAEERELMLRGAEDYTKRLRENEAQLRAADKLTRSVLDAVTEQSVIGTDVTGRIDVWNPGAERMLGLIAAETQNKRFIYEFHLDEELDERSRELNYPPGETVLTPGFSALVESARLGTPEVRQWTYRRTDGLQLAVEVAVTRRVNDAGETAGYLFVATDVTQALEVSRLKDEFVGLISHELRTPLSSILGYLELMRDDADDPLSDEQMMYLGIAERNAHRLLRLVGDLLFTAQVGANSFSIDVARLDVAPIVRASIESATPVATAQNVSISATVLDGVAVVMGDVTRIGQAVDNLLSNAIKFTPRGGSVAITLTCDGDNVIIRLTDTGMGIPAGELDQLFSRFFRASTATRAAVPGVGLGLTITKAIVDAHGGDLDVESEVGVGTTFIVRLPKAADEVAAA</sequence>
<dbReference type="Pfam" id="PF02518">
    <property type="entry name" value="HATPase_c"/>
    <property type="match status" value="1"/>
</dbReference>
<feature type="domain" description="Histidine kinase" evidence="13">
    <location>
        <begin position="333"/>
        <end position="552"/>
    </location>
</feature>
<dbReference type="PANTHER" id="PTHR43711">
    <property type="entry name" value="TWO-COMPONENT HISTIDINE KINASE"/>
    <property type="match status" value="1"/>
</dbReference>
<evidence type="ECO:0000256" key="10">
    <source>
        <dbReference type="ARBA" id="ARBA00023012"/>
    </source>
</evidence>
<evidence type="ECO:0000256" key="1">
    <source>
        <dbReference type="ARBA" id="ARBA00000085"/>
    </source>
</evidence>
<proteinExistence type="predicted"/>
<dbReference type="Gene3D" id="1.10.287.130">
    <property type="match status" value="1"/>
</dbReference>
<keyword evidence="7" id="KW-0547">Nucleotide-binding</keyword>
<feature type="domain" description="PAS" evidence="14">
    <location>
        <begin position="186"/>
        <end position="252"/>
    </location>
</feature>
<organism evidence="15 16">
    <name type="scientific">Conyzicola lurida</name>
    <dbReference type="NCBI Taxonomy" id="1172621"/>
    <lineage>
        <taxon>Bacteria</taxon>
        <taxon>Bacillati</taxon>
        <taxon>Actinomycetota</taxon>
        <taxon>Actinomycetes</taxon>
        <taxon>Micrococcales</taxon>
        <taxon>Microbacteriaceae</taxon>
        <taxon>Conyzicola</taxon>
    </lineage>
</organism>
<dbReference type="InterPro" id="IPR036890">
    <property type="entry name" value="HATPase_C_sf"/>
</dbReference>
<dbReference type="Pfam" id="PF00512">
    <property type="entry name" value="HisKA"/>
    <property type="match status" value="1"/>
</dbReference>
<dbReference type="SUPFAM" id="SSF55874">
    <property type="entry name" value="ATPase domain of HSP90 chaperone/DNA topoisomerase II/histidine kinase"/>
    <property type="match status" value="1"/>
</dbReference>
<feature type="transmembrane region" description="Helical" evidence="12">
    <location>
        <begin position="98"/>
        <end position="118"/>
    </location>
</feature>
<comment type="catalytic activity">
    <reaction evidence="1">
        <text>ATP + protein L-histidine = ADP + protein N-phospho-L-histidine.</text>
        <dbReference type="EC" id="2.7.13.3"/>
    </reaction>
</comment>
<dbReference type="InterPro" id="IPR003594">
    <property type="entry name" value="HATPase_dom"/>
</dbReference>
<dbReference type="CDD" id="cd00130">
    <property type="entry name" value="PAS"/>
    <property type="match status" value="1"/>
</dbReference>
<dbReference type="CDD" id="cd00082">
    <property type="entry name" value="HisKA"/>
    <property type="match status" value="1"/>
</dbReference>
<dbReference type="SUPFAM" id="SSF47384">
    <property type="entry name" value="Homodimeric domain of signal transducing histidine kinase"/>
    <property type="match status" value="1"/>
</dbReference>
<dbReference type="PROSITE" id="PS50112">
    <property type="entry name" value="PAS"/>
    <property type="match status" value="1"/>
</dbReference>
<dbReference type="SMART" id="SM00387">
    <property type="entry name" value="HATPase_c"/>
    <property type="match status" value="1"/>
</dbReference>
<accession>A0A841ALA4</accession>
<keyword evidence="11 12" id="KW-0472">Membrane</keyword>
<comment type="subcellular location">
    <subcellularLocation>
        <location evidence="2">Cell membrane</location>
    </subcellularLocation>
</comment>
<evidence type="ECO:0000256" key="8">
    <source>
        <dbReference type="ARBA" id="ARBA00022777"/>
    </source>
</evidence>
<reference evidence="15 16" key="1">
    <citation type="submission" date="2020-08" db="EMBL/GenBank/DDBJ databases">
        <title>Sequencing the genomes of 1000 actinobacteria strains.</title>
        <authorList>
            <person name="Klenk H.-P."/>
        </authorList>
    </citation>
    <scope>NUCLEOTIDE SEQUENCE [LARGE SCALE GENOMIC DNA]</scope>
    <source>
        <strain evidence="15 16">DSM 105784</strain>
    </source>
</reference>
<evidence type="ECO:0000256" key="7">
    <source>
        <dbReference type="ARBA" id="ARBA00022741"/>
    </source>
</evidence>
<dbReference type="InterPro" id="IPR004358">
    <property type="entry name" value="Sig_transdc_His_kin-like_C"/>
</dbReference>
<evidence type="ECO:0000256" key="2">
    <source>
        <dbReference type="ARBA" id="ARBA00004236"/>
    </source>
</evidence>
<dbReference type="FunFam" id="3.30.565.10:FF:000023">
    <property type="entry name" value="PAS domain-containing sensor histidine kinase"/>
    <property type="match status" value="1"/>
</dbReference>
<dbReference type="RefSeq" id="WP_184233894.1">
    <property type="nucleotide sequence ID" value="NZ_JACHMJ010000001.1"/>
</dbReference>
<evidence type="ECO:0000256" key="12">
    <source>
        <dbReference type="SAM" id="Phobius"/>
    </source>
</evidence>
<keyword evidence="12" id="KW-0812">Transmembrane</keyword>
<keyword evidence="16" id="KW-1185">Reference proteome</keyword>
<dbReference type="SUPFAM" id="SSF55785">
    <property type="entry name" value="PYP-like sensor domain (PAS domain)"/>
    <property type="match status" value="1"/>
</dbReference>
<dbReference type="Gene3D" id="3.30.565.10">
    <property type="entry name" value="Histidine kinase-like ATPase, C-terminal domain"/>
    <property type="match status" value="1"/>
</dbReference>
<keyword evidence="8 15" id="KW-0418">Kinase</keyword>
<dbReference type="GO" id="GO:0005886">
    <property type="term" value="C:plasma membrane"/>
    <property type="evidence" value="ECO:0007669"/>
    <property type="project" value="UniProtKB-SubCell"/>
</dbReference>
<protein>
    <recommendedName>
        <fullName evidence="3">histidine kinase</fullName>
        <ecNumber evidence="3">2.7.13.3</ecNumber>
    </recommendedName>
</protein>
<evidence type="ECO:0000256" key="6">
    <source>
        <dbReference type="ARBA" id="ARBA00022679"/>
    </source>
</evidence>
<keyword evidence="4" id="KW-1003">Cell membrane</keyword>
<evidence type="ECO:0000259" key="13">
    <source>
        <dbReference type="PROSITE" id="PS50109"/>
    </source>
</evidence>
<evidence type="ECO:0000259" key="14">
    <source>
        <dbReference type="PROSITE" id="PS50112"/>
    </source>
</evidence>
<evidence type="ECO:0000313" key="15">
    <source>
        <dbReference type="EMBL" id="MBB5842501.1"/>
    </source>
</evidence>
<dbReference type="Gene3D" id="3.30.450.20">
    <property type="entry name" value="PAS domain"/>
    <property type="match status" value="1"/>
</dbReference>
<keyword evidence="9" id="KW-0067">ATP-binding</keyword>
<evidence type="ECO:0000256" key="4">
    <source>
        <dbReference type="ARBA" id="ARBA00022475"/>
    </source>
</evidence>
<dbReference type="PROSITE" id="PS50109">
    <property type="entry name" value="HIS_KIN"/>
    <property type="match status" value="1"/>
</dbReference>
<gene>
    <name evidence="15" type="ORF">HD599_000824</name>
</gene>
<feature type="transmembrane region" description="Helical" evidence="12">
    <location>
        <begin position="75"/>
        <end position="91"/>
    </location>
</feature>
<dbReference type="EMBL" id="JACHMJ010000001">
    <property type="protein sequence ID" value="MBB5842501.1"/>
    <property type="molecule type" value="Genomic_DNA"/>
</dbReference>
<evidence type="ECO:0000313" key="16">
    <source>
        <dbReference type="Proteomes" id="UP000536685"/>
    </source>
</evidence>
<dbReference type="EC" id="2.7.13.3" evidence="3"/>
<dbReference type="InterPro" id="IPR036097">
    <property type="entry name" value="HisK_dim/P_sf"/>
</dbReference>
<dbReference type="AlphaFoldDB" id="A0A841ALA4"/>
<evidence type="ECO:0000256" key="9">
    <source>
        <dbReference type="ARBA" id="ARBA00022840"/>
    </source>
</evidence>
<keyword evidence="6" id="KW-0808">Transferase</keyword>
<keyword evidence="5" id="KW-0597">Phosphoprotein</keyword>
<dbReference type="GO" id="GO:0005524">
    <property type="term" value="F:ATP binding"/>
    <property type="evidence" value="ECO:0007669"/>
    <property type="project" value="UniProtKB-KW"/>
</dbReference>
<dbReference type="CDD" id="cd00075">
    <property type="entry name" value="HATPase"/>
    <property type="match status" value="1"/>
</dbReference>
<evidence type="ECO:0000256" key="5">
    <source>
        <dbReference type="ARBA" id="ARBA00022553"/>
    </source>
</evidence>